<reference evidence="2" key="1">
    <citation type="submission" date="2021-03" db="EMBL/GenBank/DDBJ databases">
        <authorList>
            <person name="Tagirdzhanova G."/>
        </authorList>
    </citation>
    <scope>NUCLEOTIDE SEQUENCE</scope>
</reference>
<feature type="region of interest" description="Disordered" evidence="1">
    <location>
        <begin position="1"/>
        <end position="43"/>
    </location>
</feature>
<sequence length="265" mass="30172">MNRFRQRFNRPRNTGHDSSPTPATPPIHPADPPPPSLTPQSWTTHSSNLALLDCLSTATPTRRALPTELILQILTHPTRWVPLHSIAHSPSPEPNKPILVVGNRPTGLPVLYTRPFSAADVGRLRQVDIRFRSRDQGWSSSGPDGGSWSWFEASLGQFGGSDEEGRGRDGDAVRWTGLYEWVVEWLRRHDEELEKEPRYRIQTNRHASTEPEEYTVELAGEHELVRRVEERDRVVLWACACFPGWENRLYEAEIVVLGMDDLTME</sequence>
<feature type="compositionally biased region" description="Basic residues" evidence="1">
    <location>
        <begin position="1"/>
        <end position="10"/>
    </location>
</feature>
<name>A0A8H3EWK0_9LECA</name>
<dbReference type="EMBL" id="CAJPDT010000011">
    <property type="protein sequence ID" value="CAF9913098.1"/>
    <property type="molecule type" value="Genomic_DNA"/>
</dbReference>
<accession>A0A8H3EWK0</accession>
<comment type="caution">
    <text evidence="2">The sequence shown here is derived from an EMBL/GenBank/DDBJ whole genome shotgun (WGS) entry which is preliminary data.</text>
</comment>
<gene>
    <name evidence="2" type="ORF">IMSHALPRED_000910</name>
</gene>
<keyword evidence="3" id="KW-1185">Reference proteome</keyword>
<evidence type="ECO:0000256" key="1">
    <source>
        <dbReference type="SAM" id="MobiDB-lite"/>
    </source>
</evidence>
<dbReference type="AlphaFoldDB" id="A0A8H3EWK0"/>
<dbReference type="Proteomes" id="UP000664534">
    <property type="component" value="Unassembled WGS sequence"/>
</dbReference>
<feature type="compositionally biased region" description="Pro residues" evidence="1">
    <location>
        <begin position="22"/>
        <end position="37"/>
    </location>
</feature>
<proteinExistence type="predicted"/>
<evidence type="ECO:0000313" key="3">
    <source>
        <dbReference type="Proteomes" id="UP000664534"/>
    </source>
</evidence>
<protein>
    <submittedName>
        <fullName evidence="2">Uncharacterized protein</fullName>
    </submittedName>
</protein>
<dbReference type="OrthoDB" id="195446at2759"/>
<evidence type="ECO:0000313" key="2">
    <source>
        <dbReference type="EMBL" id="CAF9913098.1"/>
    </source>
</evidence>
<organism evidence="2 3">
    <name type="scientific">Imshaugia aleurites</name>
    <dbReference type="NCBI Taxonomy" id="172621"/>
    <lineage>
        <taxon>Eukaryota</taxon>
        <taxon>Fungi</taxon>
        <taxon>Dikarya</taxon>
        <taxon>Ascomycota</taxon>
        <taxon>Pezizomycotina</taxon>
        <taxon>Lecanoromycetes</taxon>
        <taxon>OSLEUM clade</taxon>
        <taxon>Lecanoromycetidae</taxon>
        <taxon>Lecanorales</taxon>
        <taxon>Lecanorineae</taxon>
        <taxon>Parmeliaceae</taxon>
        <taxon>Imshaugia</taxon>
    </lineage>
</organism>